<feature type="compositionally biased region" description="Basic and acidic residues" evidence="1">
    <location>
        <begin position="22"/>
        <end position="44"/>
    </location>
</feature>
<organism evidence="2 3">
    <name type="scientific">Parathielavia hyrcaniae</name>
    <dbReference type="NCBI Taxonomy" id="113614"/>
    <lineage>
        <taxon>Eukaryota</taxon>
        <taxon>Fungi</taxon>
        <taxon>Dikarya</taxon>
        <taxon>Ascomycota</taxon>
        <taxon>Pezizomycotina</taxon>
        <taxon>Sordariomycetes</taxon>
        <taxon>Sordariomycetidae</taxon>
        <taxon>Sordariales</taxon>
        <taxon>Chaetomiaceae</taxon>
        <taxon>Parathielavia</taxon>
    </lineage>
</organism>
<dbReference type="Proteomes" id="UP001305647">
    <property type="component" value="Unassembled WGS sequence"/>
</dbReference>
<reference evidence="2" key="2">
    <citation type="submission" date="2023-05" db="EMBL/GenBank/DDBJ databases">
        <authorList>
            <consortium name="Lawrence Berkeley National Laboratory"/>
            <person name="Steindorff A."/>
            <person name="Hensen N."/>
            <person name="Bonometti L."/>
            <person name="Westerberg I."/>
            <person name="Brannstrom I.O."/>
            <person name="Guillou S."/>
            <person name="Cros-Aarteil S."/>
            <person name="Calhoun S."/>
            <person name="Haridas S."/>
            <person name="Kuo A."/>
            <person name="Mondo S."/>
            <person name="Pangilinan J."/>
            <person name="Riley R."/>
            <person name="Labutti K."/>
            <person name="Andreopoulos B."/>
            <person name="Lipzen A."/>
            <person name="Chen C."/>
            <person name="Yanf M."/>
            <person name="Daum C."/>
            <person name="Ng V."/>
            <person name="Clum A."/>
            <person name="Ohm R."/>
            <person name="Martin F."/>
            <person name="Silar P."/>
            <person name="Natvig D."/>
            <person name="Lalanne C."/>
            <person name="Gautier V."/>
            <person name="Ament-Velasquez S.L."/>
            <person name="Kruys A."/>
            <person name="Hutchinson M.I."/>
            <person name="Powell A.J."/>
            <person name="Barry K."/>
            <person name="Miller A.N."/>
            <person name="Grigoriev I.V."/>
            <person name="Debuchy R."/>
            <person name="Gladieux P."/>
            <person name="Thoren M.H."/>
            <person name="Johannesson H."/>
        </authorList>
    </citation>
    <scope>NUCLEOTIDE SEQUENCE</scope>
    <source>
        <strain evidence="2">CBS 757.83</strain>
    </source>
</reference>
<accession>A0AAN6PYA4</accession>
<gene>
    <name evidence="2" type="ORF">N658DRAFT_223808</name>
</gene>
<feature type="region of interest" description="Disordered" evidence="1">
    <location>
        <begin position="134"/>
        <end position="179"/>
    </location>
</feature>
<evidence type="ECO:0000313" key="2">
    <source>
        <dbReference type="EMBL" id="KAK4098285.1"/>
    </source>
</evidence>
<feature type="region of interest" description="Disordered" evidence="1">
    <location>
        <begin position="21"/>
        <end position="44"/>
    </location>
</feature>
<comment type="caution">
    <text evidence="2">The sequence shown here is derived from an EMBL/GenBank/DDBJ whole genome shotgun (WGS) entry which is preliminary data.</text>
</comment>
<reference evidence="2" key="1">
    <citation type="journal article" date="2023" name="Mol. Phylogenet. Evol.">
        <title>Genome-scale phylogeny and comparative genomics of the fungal order Sordariales.</title>
        <authorList>
            <person name="Hensen N."/>
            <person name="Bonometti L."/>
            <person name="Westerberg I."/>
            <person name="Brannstrom I.O."/>
            <person name="Guillou S."/>
            <person name="Cros-Aarteil S."/>
            <person name="Calhoun S."/>
            <person name="Haridas S."/>
            <person name="Kuo A."/>
            <person name="Mondo S."/>
            <person name="Pangilinan J."/>
            <person name="Riley R."/>
            <person name="LaButti K."/>
            <person name="Andreopoulos B."/>
            <person name="Lipzen A."/>
            <person name="Chen C."/>
            <person name="Yan M."/>
            <person name="Daum C."/>
            <person name="Ng V."/>
            <person name="Clum A."/>
            <person name="Steindorff A."/>
            <person name="Ohm R.A."/>
            <person name="Martin F."/>
            <person name="Silar P."/>
            <person name="Natvig D.O."/>
            <person name="Lalanne C."/>
            <person name="Gautier V."/>
            <person name="Ament-Velasquez S.L."/>
            <person name="Kruys A."/>
            <person name="Hutchinson M.I."/>
            <person name="Powell A.J."/>
            <person name="Barry K."/>
            <person name="Miller A.N."/>
            <person name="Grigoriev I.V."/>
            <person name="Debuchy R."/>
            <person name="Gladieux P."/>
            <person name="Hiltunen Thoren M."/>
            <person name="Johannesson H."/>
        </authorList>
    </citation>
    <scope>NUCLEOTIDE SEQUENCE</scope>
    <source>
        <strain evidence="2">CBS 757.83</strain>
    </source>
</reference>
<name>A0AAN6PYA4_9PEZI</name>
<proteinExistence type="predicted"/>
<protein>
    <submittedName>
        <fullName evidence="2">Uncharacterized protein</fullName>
    </submittedName>
</protein>
<feature type="compositionally biased region" description="Polar residues" evidence="1">
    <location>
        <begin position="137"/>
        <end position="146"/>
    </location>
</feature>
<sequence length="179" mass="19601">MPPWAEDSSFHLRRRLLSQLLARDRGPDGSERSDPADRGGLRLDAPKRAAEPLILVFGLESIKNTAAHTEPPTVRSTRRGCTRPKAVSIGLCVLKYCENTISPRLIVGGGHRVRPGRRRKSLIRRRASRGSCCTHRASCQSPTRPASGSLDRGRDPASLKDHAAPLEGTPFEPSKLQIS</sequence>
<evidence type="ECO:0000313" key="3">
    <source>
        <dbReference type="Proteomes" id="UP001305647"/>
    </source>
</evidence>
<evidence type="ECO:0000256" key="1">
    <source>
        <dbReference type="SAM" id="MobiDB-lite"/>
    </source>
</evidence>
<feature type="compositionally biased region" description="Basic and acidic residues" evidence="1">
    <location>
        <begin position="151"/>
        <end position="164"/>
    </location>
</feature>
<keyword evidence="3" id="KW-1185">Reference proteome</keyword>
<dbReference type="AlphaFoldDB" id="A0AAN6PYA4"/>
<dbReference type="EMBL" id="MU863660">
    <property type="protein sequence ID" value="KAK4098285.1"/>
    <property type="molecule type" value="Genomic_DNA"/>
</dbReference>